<dbReference type="GO" id="GO:0034045">
    <property type="term" value="C:phagophore assembly site membrane"/>
    <property type="evidence" value="ECO:0007669"/>
    <property type="project" value="UniProtKB-SubCell"/>
</dbReference>
<dbReference type="EMBL" id="DAKRPA010000131">
    <property type="protein sequence ID" value="DAZ97573.1"/>
    <property type="molecule type" value="Genomic_DNA"/>
</dbReference>
<dbReference type="GO" id="GO:0032266">
    <property type="term" value="F:phosphatidylinositol-3-phosphate binding"/>
    <property type="evidence" value="ECO:0007669"/>
    <property type="project" value="TreeGrafter"/>
</dbReference>
<evidence type="ECO:0000256" key="4">
    <source>
        <dbReference type="ARBA" id="ARBA00018070"/>
    </source>
</evidence>
<comment type="caution">
    <text evidence="13">The sequence shown here is derived from an EMBL/GenBank/DDBJ whole genome shotgun (WGS) entry which is preliminary data.</text>
</comment>
<dbReference type="Proteomes" id="UP001146120">
    <property type="component" value="Unassembled WGS sequence"/>
</dbReference>
<dbReference type="InterPro" id="IPR026849">
    <property type="entry name" value="ATG2"/>
</dbReference>
<keyword evidence="14" id="KW-1185">Reference proteome</keyword>
<dbReference type="GO" id="GO:0034727">
    <property type="term" value="P:piecemeal microautophagy of the nucleus"/>
    <property type="evidence" value="ECO:0007669"/>
    <property type="project" value="TreeGrafter"/>
</dbReference>
<evidence type="ECO:0000313" key="13">
    <source>
        <dbReference type="EMBL" id="DAZ97573.1"/>
    </source>
</evidence>
<evidence type="ECO:0000313" key="14">
    <source>
        <dbReference type="Proteomes" id="UP001146120"/>
    </source>
</evidence>
<dbReference type="PANTHER" id="PTHR13190">
    <property type="entry name" value="AUTOPHAGY-RELATED 2, ISOFORM A"/>
    <property type="match status" value="1"/>
</dbReference>
<dbReference type="GO" id="GO:0061908">
    <property type="term" value="C:phagophore"/>
    <property type="evidence" value="ECO:0007669"/>
    <property type="project" value="TreeGrafter"/>
</dbReference>
<dbReference type="GO" id="GO:0006869">
    <property type="term" value="P:lipid transport"/>
    <property type="evidence" value="ECO:0007669"/>
    <property type="project" value="UniProtKB-KW"/>
</dbReference>
<evidence type="ECO:0000256" key="8">
    <source>
        <dbReference type="ARBA" id="ARBA00023055"/>
    </source>
</evidence>
<feature type="region of interest" description="Disordered" evidence="12">
    <location>
        <begin position="1598"/>
        <end position="1632"/>
    </location>
</feature>
<evidence type="ECO:0000256" key="12">
    <source>
        <dbReference type="SAM" id="MobiDB-lite"/>
    </source>
</evidence>
<dbReference type="GO" id="GO:0043495">
    <property type="term" value="F:protein-membrane adaptor activity"/>
    <property type="evidence" value="ECO:0007669"/>
    <property type="project" value="TreeGrafter"/>
</dbReference>
<evidence type="ECO:0000256" key="9">
    <source>
        <dbReference type="ARBA" id="ARBA00023136"/>
    </source>
</evidence>
<dbReference type="GO" id="GO:0005789">
    <property type="term" value="C:endoplasmic reticulum membrane"/>
    <property type="evidence" value="ECO:0007669"/>
    <property type="project" value="UniProtKB-SubCell"/>
</dbReference>
<evidence type="ECO:0000256" key="11">
    <source>
        <dbReference type="ARBA" id="ARBA00024615"/>
    </source>
</evidence>
<feature type="compositionally biased region" description="Basic residues" evidence="12">
    <location>
        <begin position="2341"/>
        <end position="2357"/>
    </location>
</feature>
<dbReference type="Pfam" id="PF13329">
    <property type="entry name" value="ATG2_CAD"/>
    <property type="match status" value="2"/>
</dbReference>
<dbReference type="GO" id="GO:0061723">
    <property type="term" value="P:glycophagy"/>
    <property type="evidence" value="ECO:0007669"/>
    <property type="project" value="TreeGrafter"/>
</dbReference>
<accession>A0AAV2YVZ5</accession>
<keyword evidence="8" id="KW-0445">Lipid transport</keyword>
<feature type="region of interest" description="Disordered" evidence="12">
    <location>
        <begin position="1771"/>
        <end position="1807"/>
    </location>
</feature>
<dbReference type="GO" id="GO:0000422">
    <property type="term" value="P:autophagy of mitochondrion"/>
    <property type="evidence" value="ECO:0007669"/>
    <property type="project" value="TreeGrafter"/>
</dbReference>
<evidence type="ECO:0000256" key="5">
    <source>
        <dbReference type="ARBA" id="ARBA00022448"/>
    </source>
</evidence>
<feature type="compositionally biased region" description="Basic and acidic residues" evidence="12">
    <location>
        <begin position="859"/>
        <end position="872"/>
    </location>
</feature>
<name>A0AAV2YVZ5_9STRA</name>
<evidence type="ECO:0000256" key="3">
    <source>
        <dbReference type="ARBA" id="ARBA00009714"/>
    </source>
</evidence>
<reference evidence="13" key="2">
    <citation type="journal article" date="2023" name="Microbiol Resour">
        <title>Decontamination and Annotation of the Draft Genome Sequence of the Oomycete Lagenidium giganteum ARSEF 373.</title>
        <authorList>
            <person name="Morgan W.R."/>
            <person name="Tartar A."/>
        </authorList>
    </citation>
    <scope>NUCLEOTIDE SEQUENCE</scope>
    <source>
        <strain evidence="13">ARSEF 373</strain>
    </source>
</reference>
<feature type="region of interest" description="Disordered" evidence="12">
    <location>
        <begin position="2333"/>
        <end position="2365"/>
    </location>
</feature>
<feature type="region of interest" description="Disordered" evidence="12">
    <location>
        <begin position="859"/>
        <end position="889"/>
    </location>
</feature>
<protein>
    <recommendedName>
        <fullName evidence="4">Autophagy-related protein 2</fullName>
    </recommendedName>
</protein>
<evidence type="ECO:0000256" key="2">
    <source>
        <dbReference type="ARBA" id="ARBA00004623"/>
    </source>
</evidence>
<feature type="compositionally biased region" description="Acidic residues" evidence="12">
    <location>
        <begin position="118"/>
        <end position="128"/>
    </location>
</feature>
<comment type="subcellular location">
    <subcellularLocation>
        <location evidence="1">Endoplasmic reticulum membrane</location>
        <topology evidence="1">Peripheral membrane protein</topology>
    </subcellularLocation>
    <subcellularLocation>
        <location evidence="2">Preautophagosomal structure membrane</location>
        <topology evidence="2">Peripheral membrane protein</topology>
    </subcellularLocation>
</comment>
<evidence type="ECO:0000256" key="10">
    <source>
        <dbReference type="ARBA" id="ARBA00024479"/>
    </source>
</evidence>
<sequence length="2478" mass="274011">MNFFKQLTDPALKRLYKFVLKRLIGRFLADDEIDLDQLDVHLGAGRIELCDLLLNADVINADVCEANNLPFSVKKGYLGSVRVAISYTSIMSESCLVEIDDIELVLEPVRPGAAGAGADDDDDDDDEALKDAAKATSVSPDELAKKKTPTKKVKDPVDEISQEGLDFVASWIEQVTSKIKVTLSNICVRLETGERDRHGGVDAALLFKIQWVQLTDDSMSDGSGNVHARTEGQSSFLRASQASMAASSVFGITHKGVRFKGISLELLVNNEEYNGHGVLEQEKVLHPFLVSDPTRQCFVQMKISHYEAIVAPSLDADVFLHSLRVALQPQHFSTLSRLIDAFSVDFTKVEHDLSRTRHHSMSLYHSVCDARPAWMMQTDDDGDGSAAANGSLNLSYREFQRIEQLLLQYRKTHEDLKNVQRRVVEQAPVSPTAMRASLRKLSIAESIESGGLSDLDEDDFFDCEAGAESISANVHMGASSTLGQSMYASAMYEHPAANEQSSMMHRSSMIAGDRPGRQMRNRVKVHLLECDVVLLYDDLPDEDPPGRSSLVSDVDESPTLRPASPRSAPLKSETPTLPSVNGMERLEISFKDVLCSCLIYPSHAAVSLTIGTIVINEKMLPRMSMDVEEEEEALLTTTILRFVDSSPVTGRKVHLSANLSSQIRVEFNDQQDVTSVSVQVTSQPIILEWDMYVLDRAHRLLKLMEESAAKANSMPRVPSSITIAKKMEIITDCAQVHLRFPMVTSDLIRFGPSSKRGLCEDKMVITLVDVRAASTEGDDAAESQTTKLPLPWLSEFDVHFNNAAVSLLTPAKGNQRSTIMDEVVLITGKRDEVTSEDCILNIRMQLPTEQQIRAAVRSREALSKDVGQHDQNARPAGLRSPVAEDNDGGRLGNGWSEDAWMRAEQYEADAACASLMDMEISIPHLKAEFLKPSFDRLMLLFDALLLINPIDVNAHNQMMATPAFHARLLPSYMAVKLRLAQGLLKLSDFAKPSDVKQSHSMVDDESSDAEDRTLISFLFAFEELKIFQIGQWLGQLVSRMHVSAQNVSLLEASSRNPIAVPVLYKTPFGTSSAPLLFVAVDIVDQTQEMREMKVEMNVSHVSLRYDPTSLWLLQMLDILMLIYPLPVIPLDSANMSEDEITDLMRQIDFGLFETVNLAVPPKTIFTKLLINFYDVLVDYAPPGITSRTVLSIGNVTVSSNVVSGAVVQGYKISVKDIQLSLAQFRQTYDEIDQQLLGRELCTNKPKTKTLSFQGQATEMQYPSLHDFLEKSGFLQMITMDFIEVFLRAVVPPDPSNPVSADSDNPMTNPELSVELNLGTANIYACFDSFNTLLEVITVLTEQLAVEEQPCDTTAYVGLDRVKDVSSVSIVTNIRAQHSLSDAASSSNSITRRGSTADSLGTGEAARGFDSKTSFRDRQRSHSGASHGASEIDIYSQIEENAFGGGKSIFPGKHVATDMEARLLRTRLEEIEKQKNRVMHGDSNMRDDELTATQLRDRYRTPEPDQQKSRVRINELVIEDYYGDRQSALRSRTQSDDPGGFLMEPLQHQPQEQLPPADPWFLSDSPPERTSTLFPMEQHDPIHPVGSLPDEQAARWIPNGSPFGRLDGDSASSSPRFDPVEEEHSPLPAKVNDRTNFGITTRYAGEEVKGNERDDEFPMAAFPGGAVKNWWGMEGQRDEIELSELQTEETESSFSHHPAFPDDQSSQAAMNHLSMSIIGGGDDEGTEVELDFQLDQEMQSRFNRMLNVDSSEGADQDDQDDDEYQVGRSNLIAQAPPPSLQRQSSNPVPIPRKSSFSSTASHVPPQSVPLIMSPPEEPTARWFHNDTSAHSDSPPLKIYPHHVEIPIGGSAATLAFGEQESDEAIRIIARESVARKTAHSAPVVVRHILLRNFSICMRFFGGNDWSKELSAGAVPPVPPAKSTPPKQSTAPGSSTGTMKTAKLLDALLDDYVPSSDGMFGGAPSDSLFSGAKSAPAGNRILGDRLQTDSRGGLFDAPALTKTRKRSLKSGRKTEEMLELLVTKIQLRLDMFNNEESQPLASNAVLALGDIEILDYISTSQIRKIICYWKSDSSHPRETGSSMVHVHLMTVRPGPNLCEEHRLRVKILPLRVNLDQEVVNFLRQFVPPVDAAAAQQQQSRNRQSSMDDDVPFAMDSGVELSVMNPPTSRVEETEVNLGGWFFQNIDIRPCKIKIDYRPNRVDFNALRSGDYLEVINLFVLEGMELVLRRVKMSGIDGWPALGEQVLMSWVNDITRHQIHKCVASVSMPPLRSFANIGSGAADLILLPMEHYGKDRRIVRGMKKGAKSFLKSVTIETLNTASKVAQGTQALLEHADDVMSSSRRNQRKYRQAGSRIKRNSKTMGGGGIRSAHDSGGGIGSRQYLAQQPSNATEGLYQAYDSLSRELHVAAKTIVAVPLVEYKKTGSQGYVRSVIRAVPVAVLRPMIGATEAVSKALIGVRNAVDPELMEDVENKFKDFRTI</sequence>
<keyword evidence="7" id="KW-0072">Autophagy</keyword>
<evidence type="ECO:0000256" key="1">
    <source>
        <dbReference type="ARBA" id="ARBA00004406"/>
    </source>
</evidence>
<feature type="compositionally biased region" description="Polar residues" evidence="12">
    <location>
        <begin position="1926"/>
        <end position="1935"/>
    </location>
</feature>
<gene>
    <name evidence="13" type="ORF">N0F65_005545</name>
</gene>
<keyword evidence="5" id="KW-0813">Transport</keyword>
<comment type="catalytic activity">
    <reaction evidence="11">
        <text>a 1,2-diacyl-sn-glycero-3-phosphoethanolamine(in) = a 1,2-diacyl-sn-glycero-3-phosphoethanolamine(out)</text>
        <dbReference type="Rhea" id="RHEA:38895"/>
        <dbReference type="ChEBI" id="CHEBI:64612"/>
    </reaction>
</comment>
<comment type="similarity">
    <text evidence="3">Belongs to the ATG2 family.</text>
</comment>
<dbReference type="GO" id="GO:0061709">
    <property type="term" value="P:reticulophagy"/>
    <property type="evidence" value="ECO:0007669"/>
    <property type="project" value="TreeGrafter"/>
</dbReference>
<feature type="region of interest" description="Disordered" evidence="12">
    <location>
        <begin position="113"/>
        <end position="152"/>
    </location>
</feature>
<dbReference type="PANTHER" id="PTHR13190:SF1">
    <property type="entry name" value="AUTOPHAGY-RELATED 2, ISOFORM A"/>
    <property type="match status" value="1"/>
</dbReference>
<keyword evidence="9" id="KW-0472">Membrane</keyword>
<feature type="region of interest" description="Disordered" evidence="12">
    <location>
        <begin position="1380"/>
        <end position="1430"/>
    </location>
</feature>
<proteinExistence type="inferred from homology"/>
<evidence type="ECO:0000256" key="7">
    <source>
        <dbReference type="ARBA" id="ARBA00023006"/>
    </source>
</evidence>
<organism evidence="13 14">
    <name type="scientific">Lagenidium giganteum</name>
    <dbReference type="NCBI Taxonomy" id="4803"/>
    <lineage>
        <taxon>Eukaryota</taxon>
        <taxon>Sar</taxon>
        <taxon>Stramenopiles</taxon>
        <taxon>Oomycota</taxon>
        <taxon>Peronosporomycetes</taxon>
        <taxon>Pythiales</taxon>
        <taxon>Pythiaceae</taxon>
    </lineage>
</organism>
<evidence type="ECO:0000256" key="6">
    <source>
        <dbReference type="ARBA" id="ARBA00022824"/>
    </source>
</evidence>
<reference evidence="13" key="1">
    <citation type="submission" date="2022-11" db="EMBL/GenBank/DDBJ databases">
        <authorList>
            <person name="Morgan W.R."/>
            <person name="Tartar A."/>
        </authorList>
    </citation>
    <scope>NUCLEOTIDE SEQUENCE</scope>
    <source>
        <strain evidence="13">ARSEF 373</strain>
    </source>
</reference>
<feature type="region of interest" description="Disordered" evidence="12">
    <location>
        <begin position="544"/>
        <end position="578"/>
    </location>
</feature>
<feature type="region of interest" description="Disordered" evidence="12">
    <location>
        <begin position="1910"/>
        <end position="1935"/>
    </location>
</feature>
<keyword evidence="6" id="KW-0256">Endoplasmic reticulum</keyword>
<comment type="catalytic activity">
    <reaction evidence="10">
        <text>a 1,2-diacyl-sn-glycero-3-phospho-L-serine(in) = a 1,2-diacyl-sn-glycero-3-phospho-L-serine(out)</text>
        <dbReference type="Rhea" id="RHEA:38663"/>
        <dbReference type="ChEBI" id="CHEBI:57262"/>
    </reaction>
</comment>
<dbReference type="GO" id="GO:0000045">
    <property type="term" value="P:autophagosome assembly"/>
    <property type="evidence" value="ECO:0007669"/>
    <property type="project" value="TreeGrafter"/>
</dbReference>
<feature type="compositionally biased region" description="Polar residues" evidence="12">
    <location>
        <begin position="1389"/>
        <end position="1398"/>
    </location>
</feature>
<feature type="compositionally biased region" description="Basic and acidic residues" evidence="12">
    <location>
        <begin position="1406"/>
        <end position="1419"/>
    </location>
</feature>